<dbReference type="Pfam" id="PF06629">
    <property type="entry name" value="MipA"/>
    <property type="match status" value="1"/>
</dbReference>
<dbReference type="InterPro" id="IPR010583">
    <property type="entry name" value="MipA"/>
</dbReference>
<proteinExistence type="inferred from homology"/>
<evidence type="ECO:0000256" key="6">
    <source>
        <dbReference type="SAM" id="SignalP"/>
    </source>
</evidence>
<dbReference type="GO" id="GO:0009279">
    <property type="term" value="C:cell outer membrane"/>
    <property type="evidence" value="ECO:0007669"/>
    <property type="project" value="UniProtKB-SubCell"/>
</dbReference>
<sequence length="254" mass="26532">MKTPVCAFLLLTLLGVSAAAHAADGPSGEVGMGIGYQPYDPSASRYQTVPLPYFDVDWGDVSLNTDDGLTWSAFKADGWSAGPVLNYVSGRNANGSLRGLRDVSDMAMFGGFVQYSPADFWRVYAQLGQAVGGAGGQGGVLGQVGGELGYPLGQGIIGSSQLAVHFADGRQMSTFFGVSDSEAQASGISAYKASGGLQNVTLTQNFEFPLTANWSLVTSASWTRLLRAAADSSIVREQGNVNQGAVQTAVSYKF</sequence>
<evidence type="ECO:0000256" key="3">
    <source>
        <dbReference type="ARBA" id="ARBA00022729"/>
    </source>
</evidence>
<dbReference type="PANTHER" id="PTHR38776">
    <property type="entry name" value="MLTA-INTERACTING PROTEIN-RELATED"/>
    <property type="match status" value="1"/>
</dbReference>
<feature type="signal peptide" evidence="6">
    <location>
        <begin position="1"/>
        <end position="22"/>
    </location>
</feature>
<reference evidence="7 8" key="1">
    <citation type="submission" date="2019-02" db="EMBL/GenBank/DDBJ databases">
        <authorList>
            <consortium name="Pathogen Informatics"/>
        </authorList>
    </citation>
    <scope>NUCLEOTIDE SEQUENCE [LARGE SCALE GENOMIC DNA]</scope>
    <source>
        <strain evidence="7 8">3012STDY7103891</strain>
    </source>
</reference>
<evidence type="ECO:0000256" key="4">
    <source>
        <dbReference type="ARBA" id="ARBA00023136"/>
    </source>
</evidence>
<keyword evidence="5" id="KW-0998">Cell outer membrane</keyword>
<gene>
    <name evidence="7" type="ORF">NCTC10754_03848</name>
</gene>
<keyword evidence="4" id="KW-0472">Membrane</keyword>
<dbReference type="EMBL" id="CAACYJ010000040">
    <property type="protein sequence ID" value="VFB21206.1"/>
    <property type="molecule type" value="Genomic_DNA"/>
</dbReference>
<dbReference type="RefSeq" id="WP_095019468.1">
    <property type="nucleotide sequence ID" value="NZ_CAACYJ010000040.1"/>
</dbReference>
<protein>
    <submittedName>
        <fullName evidence="7">MltA-interacting MipA family protein</fullName>
    </submittedName>
</protein>
<keyword evidence="3 6" id="KW-0732">Signal</keyword>
<comment type="subcellular location">
    <subcellularLocation>
        <location evidence="1">Cell outer membrane</location>
    </subcellularLocation>
</comment>
<comment type="similarity">
    <text evidence="2">Belongs to the MipA/OmpV family.</text>
</comment>
<evidence type="ECO:0000256" key="5">
    <source>
        <dbReference type="ARBA" id="ARBA00023237"/>
    </source>
</evidence>
<dbReference type="AlphaFoldDB" id="A0A267CCT4"/>
<evidence type="ECO:0000313" key="8">
    <source>
        <dbReference type="Proteomes" id="UP000330809"/>
    </source>
</evidence>
<evidence type="ECO:0000256" key="2">
    <source>
        <dbReference type="ARBA" id="ARBA00005722"/>
    </source>
</evidence>
<evidence type="ECO:0000313" key="7">
    <source>
        <dbReference type="EMBL" id="VFB21206.1"/>
    </source>
</evidence>
<dbReference type="PANTHER" id="PTHR38776:SF1">
    <property type="entry name" value="MLTA-INTERACTING PROTEIN-RELATED"/>
    <property type="match status" value="1"/>
</dbReference>
<dbReference type="Proteomes" id="UP000330809">
    <property type="component" value="Unassembled WGS sequence"/>
</dbReference>
<evidence type="ECO:0000256" key="1">
    <source>
        <dbReference type="ARBA" id="ARBA00004442"/>
    </source>
</evidence>
<accession>A0A267CCT4</accession>
<feature type="chain" id="PRO_5011915724" evidence="6">
    <location>
        <begin position="23"/>
        <end position="254"/>
    </location>
</feature>
<name>A0A267CCT4_PSEFR</name>
<organism evidence="7 8">
    <name type="scientific">Pseudomonas fragi</name>
    <dbReference type="NCBI Taxonomy" id="296"/>
    <lineage>
        <taxon>Bacteria</taxon>
        <taxon>Pseudomonadati</taxon>
        <taxon>Pseudomonadota</taxon>
        <taxon>Gammaproteobacteria</taxon>
        <taxon>Pseudomonadales</taxon>
        <taxon>Pseudomonadaceae</taxon>
        <taxon>Pseudomonas</taxon>
    </lineage>
</organism>